<name>A0A081N9U2_9GAMM</name>
<feature type="chain" id="PRO_5001760726" evidence="1">
    <location>
        <begin position="23"/>
        <end position="259"/>
    </location>
</feature>
<proteinExistence type="predicted"/>
<keyword evidence="3" id="KW-1185">Reference proteome</keyword>
<dbReference type="Proteomes" id="UP000028006">
    <property type="component" value="Unassembled WGS sequence"/>
</dbReference>
<organism evidence="2 3">
    <name type="scientific">Endozoicomonas montiporae</name>
    <dbReference type="NCBI Taxonomy" id="1027273"/>
    <lineage>
        <taxon>Bacteria</taxon>
        <taxon>Pseudomonadati</taxon>
        <taxon>Pseudomonadota</taxon>
        <taxon>Gammaproteobacteria</taxon>
        <taxon>Oceanospirillales</taxon>
        <taxon>Endozoicomonadaceae</taxon>
        <taxon>Endozoicomonas</taxon>
    </lineage>
</organism>
<protein>
    <submittedName>
        <fullName evidence="2">Uncharacterized protein</fullName>
    </submittedName>
</protein>
<reference evidence="2 3" key="1">
    <citation type="submission" date="2014-06" db="EMBL/GenBank/DDBJ databases">
        <title>Whole Genome Sequences of Three Symbiotic Endozoicomonas Bacteria.</title>
        <authorList>
            <person name="Neave M.J."/>
            <person name="Apprill A."/>
            <person name="Voolstra C.R."/>
        </authorList>
    </citation>
    <scope>NUCLEOTIDE SEQUENCE [LARGE SCALE GENOMIC DNA]</scope>
    <source>
        <strain evidence="2 3">LMG 24815</strain>
    </source>
</reference>
<evidence type="ECO:0000313" key="2">
    <source>
        <dbReference type="EMBL" id="KEQ15215.1"/>
    </source>
</evidence>
<evidence type="ECO:0000313" key="3">
    <source>
        <dbReference type="Proteomes" id="UP000028006"/>
    </source>
</evidence>
<gene>
    <name evidence="2" type="ORF">GZ77_00540</name>
</gene>
<accession>A0A081N9U2</accession>
<dbReference type="PROSITE" id="PS51257">
    <property type="entry name" value="PROKAR_LIPOPROTEIN"/>
    <property type="match status" value="1"/>
</dbReference>
<evidence type="ECO:0000256" key="1">
    <source>
        <dbReference type="SAM" id="SignalP"/>
    </source>
</evidence>
<dbReference type="AlphaFoldDB" id="A0A081N9U2"/>
<feature type="signal peptide" evidence="1">
    <location>
        <begin position="1"/>
        <end position="22"/>
    </location>
</feature>
<keyword evidence="1" id="KW-0732">Signal</keyword>
<dbReference type="RefSeq" id="WP_034872390.1">
    <property type="nucleotide sequence ID" value="NZ_JOKG01000001.1"/>
</dbReference>
<dbReference type="EMBL" id="JOKG01000001">
    <property type="protein sequence ID" value="KEQ15215.1"/>
    <property type="molecule type" value="Genomic_DNA"/>
</dbReference>
<sequence>MKHLYAFALFLISLSSCPGVHAQNEKDTPPLVSATELDSRTLSDITFAYPNGITVFSDSLSPALEQRLLELEKSGYPIVRTTPDRKLLQQLTAEVIKHDQLQAFLQRVYSENPGCPTFMTSELLLYGLRGVSSSTLNVLEQLSPDDYRRIIAQHHWWKNLGYDSQASAPEPVQQWLSKCTRTGHSDHLATLDSCGLSLNRAQMDAFGQLIGLSYLSNTVRGLYYRIMKRKNTHYRQLAVDVTDPLSQIHPVRTDTAHQD</sequence>
<comment type="caution">
    <text evidence="2">The sequence shown here is derived from an EMBL/GenBank/DDBJ whole genome shotgun (WGS) entry which is preliminary data.</text>
</comment>